<keyword evidence="3" id="KW-0645">Protease</keyword>
<feature type="transmembrane region" description="Helical" evidence="12">
    <location>
        <begin position="189"/>
        <end position="209"/>
    </location>
</feature>
<evidence type="ECO:0000256" key="9">
    <source>
        <dbReference type="ARBA" id="ARBA00023049"/>
    </source>
</evidence>
<evidence type="ECO:0000256" key="3">
    <source>
        <dbReference type="ARBA" id="ARBA00022670"/>
    </source>
</evidence>
<evidence type="ECO:0000256" key="8">
    <source>
        <dbReference type="ARBA" id="ARBA00022989"/>
    </source>
</evidence>
<organism evidence="14">
    <name type="scientific">Rheinheimera sp. BAL341</name>
    <dbReference type="NCBI Taxonomy" id="1708203"/>
    <lineage>
        <taxon>Bacteria</taxon>
        <taxon>Pseudomonadati</taxon>
        <taxon>Pseudomonadota</taxon>
        <taxon>Gammaproteobacteria</taxon>
        <taxon>Chromatiales</taxon>
        <taxon>Chromatiaceae</taxon>
        <taxon>Rheinheimera</taxon>
    </lineage>
</organism>
<keyword evidence="9" id="KW-0482">Metalloprotease</keyword>
<protein>
    <recommendedName>
        <fullName evidence="13">Peptidase M48 domain-containing protein</fullName>
    </recommendedName>
</protein>
<feature type="transmembrane region" description="Helical" evidence="12">
    <location>
        <begin position="20"/>
        <end position="41"/>
    </location>
</feature>
<evidence type="ECO:0000256" key="11">
    <source>
        <dbReference type="SAM" id="MobiDB-lite"/>
    </source>
</evidence>
<keyword evidence="4 12" id="KW-0812">Transmembrane</keyword>
<dbReference type="EMBL" id="CAAJGR010000078">
    <property type="protein sequence ID" value="VHO03065.1"/>
    <property type="molecule type" value="Genomic_DNA"/>
</dbReference>
<dbReference type="Pfam" id="PF01435">
    <property type="entry name" value="Peptidase_M48"/>
    <property type="match status" value="1"/>
</dbReference>
<evidence type="ECO:0000313" key="14">
    <source>
        <dbReference type="EMBL" id="VHO03065.1"/>
    </source>
</evidence>
<name>A0A486XLP4_9GAMM</name>
<dbReference type="AlphaFoldDB" id="A0A486XLP4"/>
<dbReference type="GO" id="GO:0006508">
    <property type="term" value="P:proteolysis"/>
    <property type="evidence" value="ECO:0007669"/>
    <property type="project" value="UniProtKB-KW"/>
</dbReference>
<accession>A0A486XLP4</accession>
<feature type="transmembrane region" description="Helical" evidence="12">
    <location>
        <begin position="61"/>
        <end position="81"/>
    </location>
</feature>
<dbReference type="PANTHER" id="PTHR43221">
    <property type="entry name" value="PROTEASE HTPX"/>
    <property type="match status" value="1"/>
</dbReference>
<reference evidence="14" key="1">
    <citation type="submission" date="2019-04" db="EMBL/GenBank/DDBJ databases">
        <authorList>
            <person name="Brambilla D."/>
        </authorList>
    </citation>
    <scope>NUCLEOTIDE SEQUENCE</scope>
    <source>
        <strain evidence="14">BAL1</strain>
    </source>
</reference>
<dbReference type="InterPro" id="IPR050083">
    <property type="entry name" value="HtpX_protease"/>
</dbReference>
<evidence type="ECO:0000256" key="7">
    <source>
        <dbReference type="ARBA" id="ARBA00022833"/>
    </source>
</evidence>
<evidence type="ECO:0000256" key="5">
    <source>
        <dbReference type="ARBA" id="ARBA00022723"/>
    </source>
</evidence>
<feature type="compositionally biased region" description="Polar residues" evidence="11">
    <location>
        <begin position="348"/>
        <end position="357"/>
    </location>
</feature>
<evidence type="ECO:0000256" key="4">
    <source>
        <dbReference type="ARBA" id="ARBA00022692"/>
    </source>
</evidence>
<dbReference type="InterPro" id="IPR001915">
    <property type="entry name" value="Peptidase_M48"/>
</dbReference>
<evidence type="ECO:0000256" key="6">
    <source>
        <dbReference type="ARBA" id="ARBA00022801"/>
    </source>
</evidence>
<evidence type="ECO:0000256" key="10">
    <source>
        <dbReference type="ARBA" id="ARBA00023136"/>
    </source>
</evidence>
<dbReference type="Gene3D" id="3.30.2010.10">
    <property type="entry name" value="Metalloproteases ('zincins'), catalytic domain"/>
    <property type="match status" value="1"/>
</dbReference>
<evidence type="ECO:0000256" key="2">
    <source>
        <dbReference type="ARBA" id="ARBA00022475"/>
    </source>
</evidence>
<keyword evidence="5" id="KW-0479">Metal-binding</keyword>
<keyword evidence="2" id="KW-1003">Cell membrane</keyword>
<evidence type="ECO:0000259" key="13">
    <source>
        <dbReference type="Pfam" id="PF01435"/>
    </source>
</evidence>
<dbReference type="GO" id="GO:0004222">
    <property type="term" value="F:metalloendopeptidase activity"/>
    <property type="evidence" value="ECO:0007669"/>
    <property type="project" value="InterPro"/>
</dbReference>
<dbReference type="PANTHER" id="PTHR43221:SF2">
    <property type="entry name" value="PROTEASE HTPX HOMOLOG"/>
    <property type="match status" value="1"/>
</dbReference>
<feature type="region of interest" description="Disordered" evidence="11">
    <location>
        <begin position="343"/>
        <end position="368"/>
    </location>
</feature>
<keyword evidence="8 12" id="KW-1133">Transmembrane helix</keyword>
<evidence type="ECO:0000256" key="1">
    <source>
        <dbReference type="ARBA" id="ARBA00001947"/>
    </source>
</evidence>
<feature type="transmembrane region" description="Helical" evidence="12">
    <location>
        <begin position="235"/>
        <end position="256"/>
    </location>
</feature>
<dbReference type="GO" id="GO:0046872">
    <property type="term" value="F:metal ion binding"/>
    <property type="evidence" value="ECO:0007669"/>
    <property type="project" value="UniProtKB-KW"/>
</dbReference>
<comment type="cofactor">
    <cofactor evidence="1">
        <name>Zn(2+)</name>
        <dbReference type="ChEBI" id="CHEBI:29105"/>
    </cofactor>
</comment>
<sequence length="624" mass="67468">MSSNFFSQQDLARRNTRILVLLFSLAVMLLLLLTNIVALISLGLMDPAFFNGALQWQTLPWHLVALVSLVVIAAVGLAVLYKWQQLKAGGKVVAEALGGVRLMPDTSEPSQRQLLNVVEEMALAANTPVPPVYLLPEQSINAFAAGYSPADAVIGVTQGCLAQLNRDELQGVIAHEFSHILNGDMRMNIRLIAILNGILFLGHVGYYLLRGSRGNAAVRIGSGRSANNKKGGGGILILALGLVVIGYVGSFFGNLIKAAVSRQREFLADASAVQFTRNPRGIAGALKVIGSNSYHSKINHANAGENSHLFFAEAISRWAAIFATHPPLATRIKRLEPHWNGKFPTARDVQSNDNISPKSKVANGDQPGSISAVSASERLQQALPLLLLHSSRQTEPAMALVCCILLQQEHHIRAEQLRLIKQLGSVVLLQQVDQLCDAVDNLNALQQVQLLQRLMPALKTLSEHSFKQFEQLLDALLNAGDAPGLSPWLVSQFVEHNLAVQFDPTQISKKYSGKTLSQYATAVSQLLALVSSVAGDAAAQQQAWHAGIATLNITTASRPDVDFAVLTEQLPLLLALAPLQKQQLWQAVTACVEADQLLQTDEQALLLALALLLEVPYQNTKPAN</sequence>
<keyword evidence="7" id="KW-0862">Zinc</keyword>
<keyword evidence="10 12" id="KW-0472">Membrane</keyword>
<keyword evidence="6" id="KW-0378">Hydrolase</keyword>
<proteinExistence type="predicted"/>
<feature type="domain" description="Peptidase M48" evidence="13">
    <location>
        <begin position="111"/>
        <end position="336"/>
    </location>
</feature>
<evidence type="ECO:0000256" key="12">
    <source>
        <dbReference type="SAM" id="Phobius"/>
    </source>
</evidence>
<gene>
    <name evidence="14" type="ORF">BAL341_1215</name>
</gene>
<dbReference type="CDD" id="cd07340">
    <property type="entry name" value="M48B_Htpx_like"/>
    <property type="match status" value="1"/>
</dbReference>